<accession>A0A3G9K7B4</accession>
<dbReference type="OrthoDB" id="3171453at2"/>
<feature type="domain" description="PASTA" evidence="3">
    <location>
        <begin position="169"/>
        <end position="234"/>
    </location>
</feature>
<dbReference type="GeneID" id="88848237"/>
<dbReference type="EMBL" id="AP019367">
    <property type="protein sequence ID" value="BBH49509.1"/>
    <property type="molecule type" value="Genomic_DNA"/>
</dbReference>
<feature type="transmembrane region" description="Helical" evidence="2">
    <location>
        <begin position="82"/>
        <end position="101"/>
    </location>
</feature>
<dbReference type="InterPro" id="IPR005543">
    <property type="entry name" value="PASTA_dom"/>
</dbReference>
<organism evidence="4 5">
    <name type="scientific">Parolsenella catena</name>
    <dbReference type="NCBI Taxonomy" id="2003188"/>
    <lineage>
        <taxon>Bacteria</taxon>
        <taxon>Bacillati</taxon>
        <taxon>Actinomycetota</taxon>
        <taxon>Coriobacteriia</taxon>
        <taxon>Coriobacteriales</taxon>
        <taxon>Atopobiaceae</taxon>
        <taxon>Parolsenella</taxon>
    </lineage>
</organism>
<feature type="domain" description="PASTA" evidence="3">
    <location>
        <begin position="237"/>
        <end position="297"/>
    </location>
</feature>
<dbReference type="Pfam" id="PF03793">
    <property type="entry name" value="PASTA"/>
    <property type="match status" value="3"/>
</dbReference>
<dbReference type="Proteomes" id="UP000273154">
    <property type="component" value="Chromosome"/>
</dbReference>
<dbReference type="CDD" id="cd06577">
    <property type="entry name" value="PASTA_pknB"/>
    <property type="match status" value="3"/>
</dbReference>
<feature type="compositionally biased region" description="Basic and acidic residues" evidence="1">
    <location>
        <begin position="21"/>
        <end position="30"/>
    </location>
</feature>
<reference evidence="5" key="1">
    <citation type="submission" date="2018-11" db="EMBL/GenBank/DDBJ databases">
        <title>Comparative genomics of Parolsenella catena and Libanicoccus massiliensis: Reclassification of Libanicoccus massiliensis as Parolsenella massiliensis comb. nov.</title>
        <authorList>
            <person name="Sakamoto M."/>
            <person name="Ikeyama N."/>
            <person name="Murakami T."/>
            <person name="Mori H."/>
            <person name="Yuki M."/>
            <person name="Ohkuma M."/>
        </authorList>
    </citation>
    <scope>NUCLEOTIDE SEQUENCE [LARGE SCALE GENOMIC DNA]</scope>
    <source>
        <strain evidence="5">JCM 31932</strain>
    </source>
</reference>
<keyword evidence="2" id="KW-1133">Transmembrane helix</keyword>
<proteinExistence type="predicted"/>
<feature type="compositionally biased region" description="Basic and acidic residues" evidence="1">
    <location>
        <begin position="65"/>
        <end position="77"/>
    </location>
</feature>
<gene>
    <name evidence="4" type="ORF">Pcatena_00960</name>
</gene>
<dbReference type="RefSeq" id="WP_126420663.1">
    <property type="nucleotide sequence ID" value="NZ_AP019367.1"/>
</dbReference>
<evidence type="ECO:0000256" key="2">
    <source>
        <dbReference type="SAM" id="Phobius"/>
    </source>
</evidence>
<protein>
    <recommendedName>
        <fullName evidence="3">PASTA domain-containing protein</fullName>
    </recommendedName>
</protein>
<keyword evidence="2" id="KW-0812">Transmembrane</keyword>
<evidence type="ECO:0000313" key="5">
    <source>
        <dbReference type="Proteomes" id="UP000273154"/>
    </source>
</evidence>
<feature type="region of interest" description="Disordered" evidence="1">
    <location>
        <begin position="1"/>
        <end position="77"/>
    </location>
</feature>
<dbReference type="AlphaFoldDB" id="A0A3G9K7B4"/>
<dbReference type="Gene3D" id="3.30.10.20">
    <property type="match status" value="3"/>
</dbReference>
<name>A0A3G9K7B4_9ACTN</name>
<dbReference type="SMART" id="SM00740">
    <property type="entry name" value="PASTA"/>
    <property type="match status" value="3"/>
</dbReference>
<dbReference type="KEGG" id="pcat:Pcatena_00960"/>
<keyword evidence="5" id="KW-1185">Reference proteome</keyword>
<sequence>MSDDEGQSPEPTELLPGGVGKRPEPERKADGGTLPMPAPQSRPDDETTELAPAATTSLGEGEGPGPERDAAPAPDGDKRRRCALAAVLAVALCLLLAAITYQAELWGGVSVPDVTGLTEAGATSALRDAGFDVSVMDVPTDSGAGTALYTNPQVGARARRGSTVELGVGVPRTVPSIVGLSLDDARSRLDDADITNLRLEYRNSDDEEGMVLSCAPAAGSVVTADEQVTLVVAQPYTVPDVVGLSQDEAARVIGEAGLASRVEWQEAEGDSLTVLSTSPRAGERASAGATVTVTVVAPGASSEAHVADYLASDPRDVSAYLRWKGWSFEYGVTEPGAGSLAQGEYAETGWKKAGVGALTFTPRPLSPAHGVFLGSLFTSDVLAQGSPIAGVRFEPVLTGDDADPQVNAATVSTWAARCGLESLEGTLSGDDVARATGAAAPSRRYVVGYGEQDAFVWAILVRERGVVVTCAPAGLYDDVDLSKYGDSLGVYLAYALGSD</sequence>
<dbReference type="PROSITE" id="PS51178">
    <property type="entry name" value="PASTA"/>
    <property type="match status" value="2"/>
</dbReference>
<evidence type="ECO:0000259" key="3">
    <source>
        <dbReference type="PROSITE" id="PS51178"/>
    </source>
</evidence>
<keyword evidence="2" id="KW-0472">Membrane</keyword>
<evidence type="ECO:0000313" key="4">
    <source>
        <dbReference type="EMBL" id="BBH49509.1"/>
    </source>
</evidence>
<evidence type="ECO:0000256" key="1">
    <source>
        <dbReference type="SAM" id="MobiDB-lite"/>
    </source>
</evidence>